<feature type="compositionally biased region" description="Polar residues" evidence="1">
    <location>
        <begin position="14"/>
        <end position="25"/>
    </location>
</feature>
<keyword evidence="3" id="KW-1185">Reference proteome</keyword>
<proteinExistence type="predicted"/>
<dbReference type="EMBL" id="JACMRX010000003">
    <property type="protein sequence ID" value="KAF7993559.1"/>
    <property type="molecule type" value="Genomic_DNA"/>
</dbReference>
<organism evidence="2 3">
    <name type="scientific">Aphidius gifuensis</name>
    <name type="common">Parasitoid wasp</name>
    <dbReference type="NCBI Taxonomy" id="684658"/>
    <lineage>
        <taxon>Eukaryota</taxon>
        <taxon>Metazoa</taxon>
        <taxon>Ecdysozoa</taxon>
        <taxon>Arthropoda</taxon>
        <taxon>Hexapoda</taxon>
        <taxon>Insecta</taxon>
        <taxon>Pterygota</taxon>
        <taxon>Neoptera</taxon>
        <taxon>Endopterygota</taxon>
        <taxon>Hymenoptera</taxon>
        <taxon>Apocrita</taxon>
        <taxon>Ichneumonoidea</taxon>
        <taxon>Braconidae</taxon>
        <taxon>Aphidiinae</taxon>
        <taxon>Aphidius</taxon>
    </lineage>
</organism>
<evidence type="ECO:0000256" key="1">
    <source>
        <dbReference type="SAM" id="MobiDB-lite"/>
    </source>
</evidence>
<dbReference type="AlphaFoldDB" id="A0A835CS53"/>
<feature type="compositionally biased region" description="Basic and acidic residues" evidence="1">
    <location>
        <begin position="1"/>
        <end position="10"/>
    </location>
</feature>
<reference evidence="2 3" key="1">
    <citation type="submission" date="2020-08" db="EMBL/GenBank/DDBJ databases">
        <title>Aphidius gifuensis genome sequencing and assembly.</title>
        <authorList>
            <person name="Du Z."/>
        </authorList>
    </citation>
    <scope>NUCLEOTIDE SEQUENCE [LARGE SCALE GENOMIC DNA]</scope>
    <source>
        <strain evidence="2">YNYX2018</strain>
        <tissue evidence="2">Adults</tissue>
    </source>
</reference>
<accession>A0A835CS53</accession>
<evidence type="ECO:0000313" key="2">
    <source>
        <dbReference type="EMBL" id="KAF7993559.1"/>
    </source>
</evidence>
<name>A0A835CS53_APHGI</name>
<evidence type="ECO:0000313" key="3">
    <source>
        <dbReference type="Proteomes" id="UP000639338"/>
    </source>
</evidence>
<sequence length="78" mass="8405">MPEQNKHGTKADNAANSTTNPVSNKRISQIQNAMTSLLNSSLMKANNPATEQPSTQLCNITLISSRPIVSEIRALVVD</sequence>
<gene>
    <name evidence="2" type="ORF">HCN44_010154</name>
</gene>
<feature type="region of interest" description="Disordered" evidence="1">
    <location>
        <begin position="1"/>
        <end position="25"/>
    </location>
</feature>
<comment type="caution">
    <text evidence="2">The sequence shown here is derived from an EMBL/GenBank/DDBJ whole genome shotgun (WGS) entry which is preliminary data.</text>
</comment>
<dbReference type="Proteomes" id="UP000639338">
    <property type="component" value="Unassembled WGS sequence"/>
</dbReference>
<protein>
    <submittedName>
        <fullName evidence="2">Uncharacterized protein</fullName>
    </submittedName>
</protein>